<dbReference type="GO" id="GO:0030246">
    <property type="term" value="F:carbohydrate binding"/>
    <property type="evidence" value="ECO:0007669"/>
    <property type="project" value="TreeGrafter"/>
</dbReference>
<feature type="compositionally biased region" description="Basic and acidic residues" evidence="3">
    <location>
        <begin position="303"/>
        <end position="317"/>
    </location>
</feature>
<dbReference type="KEGG" id="aez:C3E78_07690"/>
<dbReference type="PROSITE" id="PS51257">
    <property type="entry name" value="PROKAR_LIPOPROTEIN"/>
    <property type="match status" value="1"/>
</dbReference>
<evidence type="ECO:0000256" key="2">
    <source>
        <dbReference type="ARBA" id="ARBA00022729"/>
    </source>
</evidence>
<feature type="region of interest" description="Disordered" evidence="3">
    <location>
        <begin position="303"/>
        <end position="325"/>
    </location>
</feature>
<dbReference type="InterPro" id="IPR025997">
    <property type="entry name" value="SBP_2_dom"/>
</dbReference>
<evidence type="ECO:0000256" key="3">
    <source>
        <dbReference type="SAM" id="MobiDB-lite"/>
    </source>
</evidence>
<reference evidence="7" key="1">
    <citation type="submission" date="2018-01" db="EMBL/GenBank/DDBJ databases">
        <authorList>
            <person name="Li J."/>
        </authorList>
    </citation>
    <scope>NUCLEOTIDE SEQUENCE [LARGE SCALE GENOMIC DNA]</scope>
    <source>
        <strain evidence="7">592</strain>
    </source>
</reference>
<dbReference type="Gene3D" id="3.40.50.2300">
    <property type="match status" value="2"/>
</dbReference>
<comment type="subcellular location">
    <subcellularLocation>
        <location evidence="1">Cell envelope</location>
    </subcellularLocation>
</comment>
<dbReference type="PANTHER" id="PTHR30036:SF1">
    <property type="entry name" value="D-XYLOSE-BINDING PERIPLASMIC PROTEIN"/>
    <property type="match status" value="1"/>
</dbReference>
<protein>
    <submittedName>
        <fullName evidence="6">Sugar ABC transporter substrate-binding protein</fullName>
    </submittedName>
</protein>
<keyword evidence="2 4" id="KW-0732">Signal</keyword>
<dbReference type="Pfam" id="PF13407">
    <property type="entry name" value="Peripla_BP_4"/>
    <property type="match status" value="1"/>
</dbReference>
<evidence type="ECO:0000256" key="1">
    <source>
        <dbReference type="ARBA" id="ARBA00004196"/>
    </source>
</evidence>
<dbReference type="PANTHER" id="PTHR30036">
    <property type="entry name" value="D-XYLOSE-BINDING PERIPLASMIC PROTEIN"/>
    <property type="match status" value="1"/>
</dbReference>
<feature type="domain" description="Periplasmic binding protein" evidence="5">
    <location>
        <begin position="47"/>
        <end position="303"/>
    </location>
</feature>
<organism evidence="6 7">
    <name type="scientific">Aeromicrobium chenweiae</name>
    <dbReference type="NCBI Taxonomy" id="2079793"/>
    <lineage>
        <taxon>Bacteria</taxon>
        <taxon>Bacillati</taxon>
        <taxon>Actinomycetota</taxon>
        <taxon>Actinomycetes</taxon>
        <taxon>Propionibacteriales</taxon>
        <taxon>Nocardioidaceae</taxon>
        <taxon>Aeromicrobium</taxon>
    </lineage>
</organism>
<gene>
    <name evidence="6" type="ORF">C3E78_07690</name>
</gene>
<evidence type="ECO:0000259" key="5">
    <source>
        <dbReference type="Pfam" id="PF13407"/>
    </source>
</evidence>
<evidence type="ECO:0000256" key="4">
    <source>
        <dbReference type="SAM" id="SignalP"/>
    </source>
</evidence>
<feature type="signal peptide" evidence="4">
    <location>
        <begin position="1"/>
        <end position="21"/>
    </location>
</feature>
<dbReference type="InterPro" id="IPR028082">
    <property type="entry name" value="Peripla_BP_I"/>
</dbReference>
<evidence type="ECO:0000313" key="7">
    <source>
        <dbReference type="Proteomes" id="UP000244384"/>
    </source>
</evidence>
<accession>A0A2S0WLF1</accession>
<proteinExistence type="predicted"/>
<keyword evidence="7" id="KW-1185">Reference proteome</keyword>
<feature type="chain" id="PRO_5043691469" evidence="4">
    <location>
        <begin position="22"/>
        <end position="362"/>
    </location>
</feature>
<dbReference type="InterPro" id="IPR050555">
    <property type="entry name" value="Bact_Solute-Bind_Prot2"/>
</dbReference>
<dbReference type="OrthoDB" id="9773673at2"/>
<accession>A0A5F2ETW8</accession>
<dbReference type="Proteomes" id="UP000244384">
    <property type="component" value="Chromosome"/>
</dbReference>
<dbReference type="RefSeq" id="WP_108577735.1">
    <property type="nucleotide sequence ID" value="NZ_CP026952.1"/>
</dbReference>
<dbReference type="EMBL" id="CP026952">
    <property type="protein sequence ID" value="AWB92090.1"/>
    <property type="molecule type" value="Genomic_DNA"/>
</dbReference>
<dbReference type="GO" id="GO:0030288">
    <property type="term" value="C:outer membrane-bounded periplasmic space"/>
    <property type="evidence" value="ECO:0007669"/>
    <property type="project" value="TreeGrafter"/>
</dbReference>
<sequence length="362" mass="37254">MKRTRNLMLATVMGATLALSACGGSDSDGNGGGSGGGSDKVGKVGIILPDTVSSVRWETADRPALEKAFKDAGVTAYIQNARGDADQMAKIAQSLISKKISVLAIVNLDNKSGAAIEKKAAAAGVKTIDYDRLTLGGNADFYVSYDNTKVGELQGAGLQKCLGDKKANIAFLNGSPDDSNATLFSKGAHNVLDKDSNYTKVAEQAVQKWDPTTATTVFQQMFTKEGGKIDGVLAANDGLAGSAISVLQKNNVAGKVPVTGQDATVEGLQRILAGTQCMTVYKSAKAEAGAVAKLAIALAKGEKGSAEQTSRDDEGNRDVPSVLLDPVSVDKSNVKDVIADGGAAKEDVCKGFAKECADAGIS</sequence>
<dbReference type="AlphaFoldDB" id="A0A2S0WLF1"/>
<name>A0A2S0WLF1_9ACTN</name>
<dbReference type="SUPFAM" id="SSF53822">
    <property type="entry name" value="Periplasmic binding protein-like I"/>
    <property type="match status" value="1"/>
</dbReference>
<evidence type="ECO:0000313" key="6">
    <source>
        <dbReference type="EMBL" id="AWB92090.1"/>
    </source>
</evidence>